<organism evidence="1 2">
    <name type="scientific">Pseudarcicella hirudinis</name>
    <dbReference type="NCBI Taxonomy" id="1079859"/>
    <lineage>
        <taxon>Bacteria</taxon>
        <taxon>Pseudomonadati</taxon>
        <taxon>Bacteroidota</taxon>
        <taxon>Cytophagia</taxon>
        <taxon>Cytophagales</taxon>
        <taxon>Flectobacillaceae</taxon>
        <taxon>Pseudarcicella</taxon>
    </lineage>
</organism>
<gene>
    <name evidence="1" type="ORF">SAMN04515674_101437</name>
</gene>
<sequence length="58" mass="7015">MTEDIYYHAQLILDISDFQNFENEIKNHLKSSLSHSEKISSILDCLRNYYFRIRRSAF</sequence>
<accession>A0A1I5MUP2</accession>
<dbReference type="EMBL" id="FOXH01000001">
    <property type="protein sequence ID" value="SFP12741.1"/>
    <property type="molecule type" value="Genomic_DNA"/>
</dbReference>
<protein>
    <submittedName>
        <fullName evidence="1">Uncharacterized protein</fullName>
    </submittedName>
</protein>
<name>A0A1I5MUP2_9BACT</name>
<dbReference type="AlphaFoldDB" id="A0A1I5MUP2"/>
<evidence type="ECO:0000313" key="1">
    <source>
        <dbReference type="EMBL" id="SFP12741.1"/>
    </source>
</evidence>
<dbReference type="Proteomes" id="UP000199306">
    <property type="component" value="Unassembled WGS sequence"/>
</dbReference>
<reference evidence="1 2" key="1">
    <citation type="submission" date="2016-10" db="EMBL/GenBank/DDBJ databases">
        <authorList>
            <person name="de Groot N.N."/>
        </authorList>
    </citation>
    <scope>NUCLEOTIDE SEQUENCE [LARGE SCALE GENOMIC DNA]</scope>
    <source>
        <strain evidence="2">E92,LMG 26720,CCM 7988</strain>
    </source>
</reference>
<keyword evidence="2" id="KW-1185">Reference proteome</keyword>
<evidence type="ECO:0000313" key="2">
    <source>
        <dbReference type="Proteomes" id="UP000199306"/>
    </source>
</evidence>
<proteinExistence type="predicted"/>